<dbReference type="SUPFAM" id="SSF54001">
    <property type="entry name" value="Cysteine proteinases"/>
    <property type="match status" value="1"/>
</dbReference>
<dbReference type="InterPro" id="IPR005078">
    <property type="entry name" value="Peptidase_C54"/>
</dbReference>
<organism evidence="14 15">
    <name type="scientific">Calicophoron daubneyi</name>
    <name type="common">Rumen fluke</name>
    <name type="synonym">Paramphistomum daubneyi</name>
    <dbReference type="NCBI Taxonomy" id="300641"/>
    <lineage>
        <taxon>Eukaryota</taxon>
        <taxon>Metazoa</taxon>
        <taxon>Spiralia</taxon>
        <taxon>Lophotrochozoa</taxon>
        <taxon>Platyhelminthes</taxon>
        <taxon>Trematoda</taxon>
        <taxon>Digenea</taxon>
        <taxon>Plagiorchiida</taxon>
        <taxon>Pronocephalata</taxon>
        <taxon>Paramphistomoidea</taxon>
        <taxon>Paramphistomidae</taxon>
        <taxon>Calicophoron</taxon>
    </lineage>
</organism>
<dbReference type="GO" id="GO:0035973">
    <property type="term" value="P:aggrephagy"/>
    <property type="evidence" value="ECO:0007669"/>
    <property type="project" value="TreeGrafter"/>
</dbReference>
<keyword evidence="3" id="KW-0813">Transport</keyword>
<gene>
    <name evidence="14" type="ORF">CDAUBV1_LOCUS11676</name>
</gene>
<dbReference type="AlphaFoldDB" id="A0AAV2TLL8"/>
<feature type="domain" description="Peptidase C54 catalytic" evidence="13">
    <location>
        <begin position="102"/>
        <end position="517"/>
    </location>
</feature>
<feature type="region of interest" description="Disordered" evidence="12">
    <location>
        <begin position="1"/>
        <end position="24"/>
    </location>
</feature>
<comment type="caution">
    <text evidence="14">The sequence shown here is derived from an EMBL/GenBank/DDBJ whole genome shotgun (WGS) entry which is preliminary data.</text>
</comment>
<dbReference type="GO" id="GO:0000045">
    <property type="term" value="P:autophagosome assembly"/>
    <property type="evidence" value="ECO:0007669"/>
    <property type="project" value="TreeGrafter"/>
</dbReference>
<evidence type="ECO:0000256" key="12">
    <source>
        <dbReference type="SAM" id="MobiDB-lite"/>
    </source>
</evidence>
<reference evidence="14" key="1">
    <citation type="submission" date="2024-06" db="EMBL/GenBank/DDBJ databases">
        <authorList>
            <person name="Liu X."/>
            <person name="Lenzi L."/>
            <person name="Haldenby T S."/>
            <person name="Uol C."/>
        </authorList>
    </citation>
    <scope>NUCLEOTIDE SEQUENCE</scope>
</reference>
<dbReference type="PANTHER" id="PTHR22624:SF52">
    <property type="entry name" value="CYSTEINE PROTEASE"/>
    <property type="match status" value="1"/>
</dbReference>
<comment type="subcellular location">
    <subcellularLocation>
        <location evidence="1 11">Cytoplasm</location>
    </subcellularLocation>
</comment>
<comment type="catalytic activity">
    <reaction evidence="10">
        <text>[protein]-C-terminal L-amino acid-glycyl-phosphatidylethanolamide + H2O = [protein]-C-terminal L-amino acid-glycine + a 1,2-diacyl-sn-glycero-3-phosphoethanolamine</text>
        <dbReference type="Rhea" id="RHEA:67548"/>
        <dbReference type="Rhea" id="RHEA-COMP:17323"/>
        <dbReference type="Rhea" id="RHEA-COMP:17324"/>
        <dbReference type="ChEBI" id="CHEBI:15377"/>
        <dbReference type="ChEBI" id="CHEBI:64612"/>
        <dbReference type="ChEBI" id="CHEBI:172940"/>
        <dbReference type="ChEBI" id="CHEBI:172941"/>
    </reaction>
    <physiologicalReaction direction="left-to-right" evidence="10">
        <dbReference type="Rhea" id="RHEA:67549"/>
    </physiologicalReaction>
</comment>
<evidence type="ECO:0000313" key="14">
    <source>
        <dbReference type="EMBL" id="CAL5137356.1"/>
    </source>
</evidence>
<evidence type="ECO:0000256" key="11">
    <source>
        <dbReference type="RuleBase" id="RU363115"/>
    </source>
</evidence>
<evidence type="ECO:0000256" key="4">
    <source>
        <dbReference type="ARBA" id="ARBA00022490"/>
    </source>
</evidence>
<evidence type="ECO:0000256" key="10">
    <source>
        <dbReference type="ARBA" id="ARBA00029362"/>
    </source>
</evidence>
<keyword evidence="4 11" id="KW-0963">Cytoplasm</keyword>
<evidence type="ECO:0000256" key="2">
    <source>
        <dbReference type="ARBA" id="ARBA00010958"/>
    </source>
</evidence>
<evidence type="ECO:0000256" key="9">
    <source>
        <dbReference type="ARBA" id="ARBA00023006"/>
    </source>
</evidence>
<keyword evidence="8 11" id="KW-0653">Protein transport</keyword>
<dbReference type="PANTHER" id="PTHR22624">
    <property type="entry name" value="CYSTEINE PROTEASE ATG4"/>
    <property type="match status" value="1"/>
</dbReference>
<keyword evidence="9 11" id="KW-0072">Autophagy</keyword>
<dbReference type="GO" id="GO:0015031">
    <property type="term" value="P:protein transport"/>
    <property type="evidence" value="ECO:0007669"/>
    <property type="project" value="UniProtKB-KW"/>
</dbReference>
<dbReference type="Proteomes" id="UP001497525">
    <property type="component" value="Unassembled WGS sequence"/>
</dbReference>
<dbReference type="GO" id="GO:0005737">
    <property type="term" value="C:cytoplasm"/>
    <property type="evidence" value="ECO:0007669"/>
    <property type="project" value="UniProtKB-SubCell"/>
</dbReference>
<evidence type="ECO:0000259" key="13">
    <source>
        <dbReference type="Pfam" id="PF03416"/>
    </source>
</evidence>
<evidence type="ECO:0000313" key="15">
    <source>
        <dbReference type="Proteomes" id="UP001497525"/>
    </source>
</evidence>
<comment type="similarity">
    <text evidence="2 11">Belongs to the peptidase C54 family.</text>
</comment>
<keyword evidence="5 11" id="KW-0645">Protease</keyword>
<dbReference type="GO" id="GO:0034727">
    <property type="term" value="P:piecemeal microautophagy of the nucleus"/>
    <property type="evidence" value="ECO:0007669"/>
    <property type="project" value="TreeGrafter"/>
</dbReference>
<keyword evidence="7" id="KW-0788">Thiol protease</keyword>
<dbReference type="GO" id="GO:0016485">
    <property type="term" value="P:protein processing"/>
    <property type="evidence" value="ECO:0007669"/>
    <property type="project" value="TreeGrafter"/>
</dbReference>
<dbReference type="GO" id="GO:0000423">
    <property type="term" value="P:mitophagy"/>
    <property type="evidence" value="ECO:0007669"/>
    <property type="project" value="TreeGrafter"/>
</dbReference>
<evidence type="ECO:0000256" key="6">
    <source>
        <dbReference type="ARBA" id="ARBA00022801"/>
    </source>
</evidence>
<evidence type="ECO:0000256" key="8">
    <source>
        <dbReference type="ARBA" id="ARBA00022927"/>
    </source>
</evidence>
<evidence type="ECO:0000256" key="7">
    <source>
        <dbReference type="ARBA" id="ARBA00022807"/>
    </source>
</evidence>
<sequence length="541" mass="59876">MFSKSRGLGTSGPRTTTCYTDGEASNLKHGTTDTASGSLQGEFSASDHMRLAWNQVKFGWAVRIWPVFATNSIIVFLGRRYTPISKSGQSTSQDFATLGSRAQFAQDFASRLWFSYREKFPPLCINPDALIEHNHELLDGGNPLTDLTVLLSGADRNGAGFPHSSEAVSYTPLADSMKPVTLKRKAILSSLRTVLSTNAKALVRADLDIQESSHHSSVPLSVQTSDSGWGCMVRSGQMLLAQALVVHLLGRNWRLPSRTSLLSASETSLHRQIIRWFNDSWSSDSPFSIHRIVQTSKLPPGSWYSASVVCSAFVKLMIEAKQRFNQLSRLHIYLARDRVIYRKEILELSRGRSPEKRTDQIHFTEHTGHSMDHSTKPCDDLFSYSPEHSVTGSDKTDGDSVLECAVILLIPLMFGASKHINSVYIPTVCKLLEDPFCLGIIGGRPRHSIYVAGYQDTDVIYFDPHFVQAAVDVQAGDFDTSSWHCDVPKVMRAAGLDPSCAAGFYCRTRGELSDLLERMPQLLSIDNQGPASLKCLIDIID</sequence>
<proteinExistence type="inferred from homology"/>
<comment type="function">
    <text evidence="11">Cysteine protease that plays a key role in autophagy by mediating both proteolytic activation and delipidation of ATG8 family proteins.</text>
</comment>
<protein>
    <recommendedName>
        <fullName evidence="11">Cysteine protease</fullName>
        <ecNumber evidence="11">3.4.22.-</ecNumber>
    </recommendedName>
</protein>
<dbReference type="EMBL" id="CAXLJL010000379">
    <property type="protein sequence ID" value="CAL5137356.1"/>
    <property type="molecule type" value="Genomic_DNA"/>
</dbReference>
<dbReference type="InterPro" id="IPR038765">
    <property type="entry name" value="Papain-like_cys_pep_sf"/>
</dbReference>
<dbReference type="Pfam" id="PF03416">
    <property type="entry name" value="Peptidase_C54"/>
    <property type="match status" value="1"/>
</dbReference>
<evidence type="ECO:0000256" key="3">
    <source>
        <dbReference type="ARBA" id="ARBA00022448"/>
    </source>
</evidence>
<accession>A0AAV2TLL8</accession>
<dbReference type="GO" id="GO:0004197">
    <property type="term" value="F:cysteine-type endopeptidase activity"/>
    <property type="evidence" value="ECO:0007669"/>
    <property type="project" value="TreeGrafter"/>
</dbReference>
<dbReference type="InterPro" id="IPR046792">
    <property type="entry name" value="Peptidase_C54_cat"/>
</dbReference>
<dbReference type="GO" id="GO:0019786">
    <property type="term" value="F:protein-phosphatidylethanolamide deconjugating activity"/>
    <property type="evidence" value="ECO:0007669"/>
    <property type="project" value="InterPro"/>
</dbReference>
<keyword evidence="6 11" id="KW-0378">Hydrolase</keyword>
<evidence type="ECO:0000256" key="5">
    <source>
        <dbReference type="ARBA" id="ARBA00022670"/>
    </source>
</evidence>
<dbReference type="EC" id="3.4.22.-" evidence="11"/>
<evidence type="ECO:0000256" key="1">
    <source>
        <dbReference type="ARBA" id="ARBA00004496"/>
    </source>
</evidence>
<name>A0AAV2TLL8_CALDB</name>